<keyword evidence="2 4" id="KW-0479">Metal-binding</keyword>
<evidence type="ECO:0000256" key="5">
    <source>
        <dbReference type="RuleBase" id="RU003684"/>
    </source>
</evidence>
<dbReference type="PIRSF" id="PIRSF036979">
    <property type="entry name" value="Arginase"/>
    <property type="match status" value="1"/>
</dbReference>
<organism evidence="6 7">
    <name type="scientific">Roseivirga spongicola</name>
    <dbReference type="NCBI Taxonomy" id="333140"/>
    <lineage>
        <taxon>Bacteria</taxon>
        <taxon>Pseudomonadati</taxon>
        <taxon>Bacteroidota</taxon>
        <taxon>Cytophagia</taxon>
        <taxon>Cytophagales</taxon>
        <taxon>Roseivirgaceae</taxon>
        <taxon>Roseivirga</taxon>
    </lineage>
</organism>
<comment type="cofactor">
    <cofactor evidence="4">
        <name>Mn(2+)</name>
        <dbReference type="ChEBI" id="CHEBI:29035"/>
    </cofactor>
    <text evidence="4">Binds 2 manganese ions per subunit.</text>
</comment>
<dbReference type="RefSeq" id="WP_068224918.1">
    <property type="nucleotide sequence ID" value="NZ_LRPC01000031.1"/>
</dbReference>
<accession>A0A150WZY2</accession>
<dbReference type="CDD" id="cd11593">
    <property type="entry name" value="Agmatinase-like_2"/>
    <property type="match status" value="1"/>
</dbReference>
<keyword evidence="3 5" id="KW-0378">Hydrolase</keyword>
<dbReference type="GO" id="GO:0033389">
    <property type="term" value="P:putrescine biosynthetic process from arginine, via agmatine"/>
    <property type="evidence" value="ECO:0007669"/>
    <property type="project" value="TreeGrafter"/>
</dbReference>
<proteinExistence type="inferred from homology"/>
<sequence length="271" mass="30270">MPLIRTSISHLSKDQIALIGIPFDAHASFLQGPAKAPELIIEAIESDSANFFTESLNDLNEHARIAWCGNADLEDYFSISQPIEAILEKGAIPFSLGGDHSITYPILKAIHKHHGKVNILHFDAHTDLYDELDNNKYSHACPFARIMEEGLAESLTQVGIRTLTQHTKEQAERFGVNIIQMKDWTPETKFEIEGPVYLSFDMDVLDPAFAPGISHHEPGGFSTREVLRIIQKLDLNIVGLDLVEYNPDRDVNGVTAMVSAKIVKELIDRFL</sequence>
<dbReference type="PROSITE" id="PS01053">
    <property type="entry name" value="ARGINASE_1"/>
    <property type="match status" value="1"/>
</dbReference>
<dbReference type="PROSITE" id="PS51409">
    <property type="entry name" value="ARGINASE_2"/>
    <property type="match status" value="1"/>
</dbReference>
<feature type="binding site" evidence="4">
    <location>
        <position position="100"/>
    </location>
    <ligand>
        <name>Mn(2+)</name>
        <dbReference type="ChEBI" id="CHEBI:29035"/>
        <label>1</label>
    </ligand>
</feature>
<dbReference type="PANTHER" id="PTHR11358">
    <property type="entry name" value="ARGINASE/AGMATINASE"/>
    <property type="match status" value="1"/>
</dbReference>
<evidence type="ECO:0000313" key="7">
    <source>
        <dbReference type="Proteomes" id="UP000075606"/>
    </source>
</evidence>
<feature type="binding site" evidence="4">
    <location>
        <position position="201"/>
    </location>
    <ligand>
        <name>Mn(2+)</name>
        <dbReference type="ChEBI" id="CHEBI:29035"/>
        <label>1</label>
    </ligand>
</feature>
<dbReference type="EMBL" id="LRPC01000031">
    <property type="protein sequence ID" value="KYG71862.1"/>
    <property type="molecule type" value="Genomic_DNA"/>
</dbReference>
<dbReference type="Gene3D" id="3.40.800.10">
    <property type="entry name" value="Ureohydrolase domain"/>
    <property type="match status" value="1"/>
</dbReference>
<keyword evidence="4" id="KW-0464">Manganese</keyword>
<gene>
    <name evidence="6" type="ORF">AWW68_17755</name>
</gene>
<reference evidence="6 7" key="1">
    <citation type="submission" date="2016-01" db="EMBL/GenBank/DDBJ databases">
        <title>Genome sequencing of Roseivirga spongicola UST030701-084.</title>
        <authorList>
            <person name="Selvaratnam C."/>
            <person name="Thevarajoo S."/>
            <person name="Goh K.M."/>
            <person name="Ee R."/>
            <person name="Chan K.-G."/>
            <person name="Chong C.S."/>
        </authorList>
    </citation>
    <scope>NUCLEOTIDE SEQUENCE [LARGE SCALE GENOMIC DNA]</scope>
    <source>
        <strain evidence="6 7">UST030701-084</strain>
    </source>
</reference>
<dbReference type="AlphaFoldDB" id="A0A150WZY2"/>
<evidence type="ECO:0000256" key="3">
    <source>
        <dbReference type="ARBA" id="ARBA00022801"/>
    </source>
</evidence>
<evidence type="ECO:0000256" key="1">
    <source>
        <dbReference type="ARBA" id="ARBA00009227"/>
    </source>
</evidence>
<evidence type="ECO:0000313" key="6">
    <source>
        <dbReference type="EMBL" id="KYG71862.1"/>
    </source>
</evidence>
<dbReference type="NCBIfam" id="TIGR01230">
    <property type="entry name" value="agmatinase"/>
    <property type="match status" value="1"/>
</dbReference>
<evidence type="ECO:0000256" key="4">
    <source>
        <dbReference type="PIRSR" id="PIRSR036979-1"/>
    </source>
</evidence>
<dbReference type="Proteomes" id="UP000075606">
    <property type="component" value="Unassembled WGS sequence"/>
</dbReference>
<dbReference type="GO" id="GO:0046872">
    <property type="term" value="F:metal ion binding"/>
    <property type="evidence" value="ECO:0007669"/>
    <property type="project" value="UniProtKB-KW"/>
</dbReference>
<comment type="caution">
    <text evidence="6">The sequence shown here is derived from an EMBL/GenBank/DDBJ whole genome shotgun (WGS) entry which is preliminary data.</text>
</comment>
<feature type="binding site" evidence="4">
    <location>
        <position position="203"/>
    </location>
    <ligand>
        <name>Mn(2+)</name>
        <dbReference type="ChEBI" id="CHEBI:29035"/>
        <label>1</label>
    </ligand>
</feature>
<dbReference type="Pfam" id="PF00491">
    <property type="entry name" value="Arginase"/>
    <property type="match status" value="1"/>
</dbReference>
<dbReference type="SUPFAM" id="SSF52768">
    <property type="entry name" value="Arginase/deacetylase"/>
    <property type="match status" value="1"/>
</dbReference>
<dbReference type="GO" id="GO:0008783">
    <property type="term" value="F:agmatinase activity"/>
    <property type="evidence" value="ECO:0007669"/>
    <property type="project" value="TreeGrafter"/>
</dbReference>
<feature type="binding site" evidence="4">
    <location>
        <position position="127"/>
    </location>
    <ligand>
        <name>Mn(2+)</name>
        <dbReference type="ChEBI" id="CHEBI:29035"/>
        <label>1</label>
    </ligand>
</feature>
<dbReference type="InterPro" id="IPR020855">
    <property type="entry name" value="Ureohydrolase_Mn_BS"/>
</dbReference>
<protein>
    <submittedName>
        <fullName evidence="6">Agmatinase</fullName>
    </submittedName>
</protein>
<dbReference type="InterPro" id="IPR023696">
    <property type="entry name" value="Ureohydrolase_dom_sf"/>
</dbReference>
<dbReference type="PANTHER" id="PTHR11358:SF26">
    <property type="entry name" value="GUANIDINO ACID HYDROLASE, MITOCHONDRIAL"/>
    <property type="match status" value="1"/>
</dbReference>
<dbReference type="STRING" id="333140.AWW68_17755"/>
<dbReference type="InterPro" id="IPR006035">
    <property type="entry name" value="Ureohydrolase"/>
</dbReference>
<keyword evidence="7" id="KW-1185">Reference proteome</keyword>
<evidence type="ECO:0000256" key="2">
    <source>
        <dbReference type="ARBA" id="ARBA00022723"/>
    </source>
</evidence>
<feature type="binding site" evidence="4">
    <location>
        <position position="123"/>
    </location>
    <ligand>
        <name>Mn(2+)</name>
        <dbReference type="ChEBI" id="CHEBI:29035"/>
        <label>1</label>
    </ligand>
</feature>
<comment type="similarity">
    <text evidence="1">Belongs to the arginase family. Agmatinase subfamily.</text>
</comment>
<dbReference type="OrthoDB" id="9788689at2"/>
<name>A0A150WZY2_9BACT</name>
<dbReference type="InterPro" id="IPR005925">
    <property type="entry name" value="Agmatinase-rel"/>
</dbReference>
<feature type="binding site" evidence="4">
    <location>
        <position position="125"/>
    </location>
    <ligand>
        <name>Mn(2+)</name>
        <dbReference type="ChEBI" id="CHEBI:29035"/>
        <label>1</label>
    </ligand>
</feature>